<dbReference type="InterPro" id="IPR000653">
    <property type="entry name" value="DegT/StrS_aminotransferase"/>
</dbReference>
<keyword evidence="6" id="KW-0808">Transferase</keyword>
<organism evidence="6 7">
    <name type="scientific">Acetobacter peroxydans</name>
    <dbReference type="NCBI Taxonomy" id="104098"/>
    <lineage>
        <taxon>Bacteria</taxon>
        <taxon>Pseudomonadati</taxon>
        <taxon>Pseudomonadota</taxon>
        <taxon>Alphaproteobacteria</taxon>
        <taxon>Acetobacterales</taxon>
        <taxon>Acetobacteraceae</taxon>
        <taxon>Acetobacter</taxon>
    </lineage>
</organism>
<dbReference type="RefSeq" id="WP_244926262.1">
    <property type="nucleotide sequence ID" value="NZ_BAPL01000017.1"/>
</dbReference>
<gene>
    <name evidence="6" type="ORF">APE01nite_02970</name>
</gene>
<feature type="modified residue" description="N6-(pyridoxal phosphate)lysine" evidence="4">
    <location>
        <position position="191"/>
    </location>
</feature>
<evidence type="ECO:0000256" key="3">
    <source>
        <dbReference type="PIRSR" id="PIRSR000390-1"/>
    </source>
</evidence>
<name>A0A4Y3TU53_9PROT</name>
<proteinExistence type="inferred from homology"/>
<feature type="active site" description="Proton acceptor" evidence="3">
    <location>
        <position position="191"/>
    </location>
</feature>
<comment type="similarity">
    <text evidence="2 5">Belongs to the DegT/DnrJ/EryC1 family.</text>
</comment>
<dbReference type="PANTHER" id="PTHR30244:SF9">
    <property type="entry name" value="PROTEIN RV3402C"/>
    <property type="match status" value="1"/>
</dbReference>
<sequence length="372" mass="39744">MPTVIDLPFARPKLVSADRVIPYLRRIDASRWYSNGGPLCVDFQAKLAAFWGLEPESVALTPNATIGITLALNAHGIKPGLQCLMPSWTFVASAAAVTAAHLLPRFVDVRPDTWCPDPAYVEQLAKSPDVGAILIVVPFGAPIDLDVWDAVASRTGKPVIIDAAAAFDTLRHGGPMTVPNCTTVVSLHATKVFGVGEGGAVLSRDTELAERVRILSRFGFNGSREAQYRGGNAKISEYTAAVGLAALDEWSDARADWQAAGALYQKALPSAISDALWLGQSWVTSTLSIRWPGLASDLAGALARKGVGSVAWWGEGCHVQRAYADCQADPLPVTRQLGQSVLGLPFMRDMTGQDVGRVNAVLIEEWEKVCGV</sequence>
<evidence type="ECO:0000256" key="5">
    <source>
        <dbReference type="RuleBase" id="RU004508"/>
    </source>
</evidence>
<dbReference type="SUPFAM" id="SSF53383">
    <property type="entry name" value="PLP-dependent transferases"/>
    <property type="match status" value="1"/>
</dbReference>
<dbReference type="AlphaFoldDB" id="A0A4Y3TU53"/>
<keyword evidence="6" id="KW-0032">Aminotransferase</keyword>
<keyword evidence="1 4" id="KW-0663">Pyridoxal phosphate</keyword>
<evidence type="ECO:0000256" key="2">
    <source>
        <dbReference type="ARBA" id="ARBA00037999"/>
    </source>
</evidence>
<evidence type="ECO:0000256" key="1">
    <source>
        <dbReference type="ARBA" id="ARBA00022898"/>
    </source>
</evidence>
<dbReference type="Proteomes" id="UP000317730">
    <property type="component" value="Unassembled WGS sequence"/>
</dbReference>
<comment type="caution">
    <text evidence="6">The sequence shown here is derived from an EMBL/GenBank/DDBJ whole genome shotgun (WGS) entry which is preliminary data.</text>
</comment>
<keyword evidence="7" id="KW-1185">Reference proteome</keyword>
<dbReference type="Pfam" id="PF01041">
    <property type="entry name" value="DegT_DnrJ_EryC1"/>
    <property type="match status" value="1"/>
</dbReference>
<dbReference type="InterPro" id="IPR015424">
    <property type="entry name" value="PyrdxlP-dep_Trfase"/>
</dbReference>
<accession>A0A4Y3TU53</accession>
<dbReference type="PANTHER" id="PTHR30244">
    <property type="entry name" value="TRANSAMINASE"/>
    <property type="match status" value="1"/>
</dbReference>
<dbReference type="Gene3D" id="3.40.640.10">
    <property type="entry name" value="Type I PLP-dependent aspartate aminotransferase-like (Major domain)"/>
    <property type="match status" value="1"/>
</dbReference>
<dbReference type="PIRSF" id="PIRSF000390">
    <property type="entry name" value="PLP_StrS"/>
    <property type="match status" value="1"/>
</dbReference>
<dbReference type="EMBL" id="BJMV01000001">
    <property type="protein sequence ID" value="GEB84500.1"/>
    <property type="molecule type" value="Genomic_DNA"/>
</dbReference>
<dbReference type="InterPro" id="IPR015421">
    <property type="entry name" value="PyrdxlP-dep_Trfase_major"/>
</dbReference>
<evidence type="ECO:0000313" key="6">
    <source>
        <dbReference type="EMBL" id="GEB84500.1"/>
    </source>
</evidence>
<dbReference type="GO" id="GO:0030170">
    <property type="term" value="F:pyridoxal phosphate binding"/>
    <property type="evidence" value="ECO:0007669"/>
    <property type="project" value="TreeGrafter"/>
</dbReference>
<reference evidence="6 7" key="1">
    <citation type="submission" date="2019-06" db="EMBL/GenBank/DDBJ databases">
        <title>Whole genome shotgun sequence of Acetobacter peroxydans NBRC 13755.</title>
        <authorList>
            <person name="Hosoyama A."/>
            <person name="Uohara A."/>
            <person name="Ohji S."/>
            <person name="Ichikawa N."/>
        </authorList>
    </citation>
    <scope>NUCLEOTIDE SEQUENCE [LARGE SCALE GENOMIC DNA]</scope>
    <source>
        <strain evidence="6 7">NBRC 13755</strain>
    </source>
</reference>
<protein>
    <submittedName>
        <fullName evidence="6">Aminotransferase DegT</fullName>
    </submittedName>
</protein>
<dbReference type="GO" id="GO:0000271">
    <property type="term" value="P:polysaccharide biosynthetic process"/>
    <property type="evidence" value="ECO:0007669"/>
    <property type="project" value="TreeGrafter"/>
</dbReference>
<dbReference type="GO" id="GO:0008483">
    <property type="term" value="F:transaminase activity"/>
    <property type="evidence" value="ECO:0007669"/>
    <property type="project" value="UniProtKB-KW"/>
</dbReference>
<evidence type="ECO:0000313" key="7">
    <source>
        <dbReference type="Proteomes" id="UP000317730"/>
    </source>
</evidence>
<evidence type="ECO:0000256" key="4">
    <source>
        <dbReference type="PIRSR" id="PIRSR000390-2"/>
    </source>
</evidence>